<reference evidence="1 2" key="1">
    <citation type="submission" date="2019-09" db="EMBL/GenBank/DDBJ databases">
        <authorList>
            <person name="Wang X."/>
        </authorList>
    </citation>
    <scope>NUCLEOTIDE SEQUENCE [LARGE SCALE GENOMIC DNA]</scope>
    <source>
        <strain evidence="1 2">CICC 11023</strain>
    </source>
</reference>
<dbReference type="Proteomes" id="UP000323876">
    <property type="component" value="Unassembled WGS sequence"/>
</dbReference>
<name>A0A5N0EM17_9NOCA</name>
<gene>
    <name evidence="1" type="ORF">F3087_00690</name>
</gene>
<protein>
    <recommendedName>
        <fullName evidence="3">Ribbon-helix-helix protein, CopG family</fullName>
    </recommendedName>
</protein>
<accession>A0A5N0EM17</accession>
<evidence type="ECO:0008006" key="3">
    <source>
        <dbReference type="Google" id="ProtNLM"/>
    </source>
</evidence>
<dbReference type="OrthoDB" id="4570599at2"/>
<proteinExistence type="predicted"/>
<evidence type="ECO:0000313" key="2">
    <source>
        <dbReference type="Proteomes" id="UP000323876"/>
    </source>
</evidence>
<sequence>MANMTFTVRISPRDHELLTSLAAIRNQSVAELSRELLADGIRRLLDPEEIERRLDRERSRLLAAAAELGRADSDQAATQQTP</sequence>
<keyword evidence="2" id="KW-1185">Reference proteome</keyword>
<comment type="caution">
    <text evidence="1">The sequence shown here is derived from an EMBL/GenBank/DDBJ whole genome shotgun (WGS) entry which is preliminary data.</text>
</comment>
<dbReference type="RefSeq" id="WP_150399798.1">
    <property type="nucleotide sequence ID" value="NZ_VXLC01000001.1"/>
</dbReference>
<dbReference type="EMBL" id="VXLC01000001">
    <property type="protein sequence ID" value="KAA8889880.1"/>
    <property type="molecule type" value="Genomic_DNA"/>
</dbReference>
<organism evidence="1 2">
    <name type="scientific">Nocardia colli</name>
    <dbReference type="NCBI Taxonomy" id="2545717"/>
    <lineage>
        <taxon>Bacteria</taxon>
        <taxon>Bacillati</taxon>
        <taxon>Actinomycetota</taxon>
        <taxon>Actinomycetes</taxon>
        <taxon>Mycobacteriales</taxon>
        <taxon>Nocardiaceae</taxon>
        <taxon>Nocardia</taxon>
    </lineage>
</organism>
<evidence type="ECO:0000313" key="1">
    <source>
        <dbReference type="EMBL" id="KAA8889880.1"/>
    </source>
</evidence>
<dbReference type="AlphaFoldDB" id="A0A5N0EM17"/>